<sequence length="422" mass="46216">MAETTAPFADGTRVLHIGPHKTGTTGLQRAFWASRDLLAEHGVLWAGGTAHPMAAAIAGATGGQIATARPGSGEHRWLDLLAELDASTARVSVLSSEFFSDAPAERIPQIIGQLGADRTQVVVTLRPLTRILASQWQQYMQNQPQVRYGDNPSYEGWLDIVLNDPEQTAITPTFWRRHRHDRLIQRWVEQVGADRLSVVVVDDAHPRGVLASFERLLGLPDGLVREPEATANRSLTLPEVAMVRGFNAGWIERGWSDADYTRFVRFSSVRHLMERTPLPDEPKIKTPQWAVDRANEIGAEMVAAISDLGVRVDGDLALLHTAVPRGVGDNPVEVAVPADAVARFTAGLVKVVATTPARGAVDTRRLGPIETAVREDKIRRGVRDEPAHGPVPPAERPVAELSRGALLRLALGRVRRRLRRGR</sequence>
<dbReference type="AlphaFoldDB" id="A0A6L6XT84"/>
<organism evidence="1 2">
    <name type="scientific">Nocardioides agri</name>
    <dbReference type="NCBI Taxonomy" id="2682843"/>
    <lineage>
        <taxon>Bacteria</taxon>
        <taxon>Bacillati</taxon>
        <taxon>Actinomycetota</taxon>
        <taxon>Actinomycetes</taxon>
        <taxon>Propionibacteriales</taxon>
        <taxon>Nocardioidaceae</taxon>
        <taxon>Nocardioides</taxon>
    </lineage>
</organism>
<evidence type="ECO:0008006" key="3">
    <source>
        <dbReference type="Google" id="ProtNLM"/>
    </source>
</evidence>
<dbReference type="SUPFAM" id="SSF52540">
    <property type="entry name" value="P-loop containing nucleoside triphosphate hydrolases"/>
    <property type="match status" value="1"/>
</dbReference>
<dbReference type="InterPro" id="IPR027417">
    <property type="entry name" value="P-loop_NTPase"/>
</dbReference>
<comment type="caution">
    <text evidence="1">The sequence shown here is derived from an EMBL/GenBank/DDBJ whole genome shotgun (WGS) entry which is preliminary data.</text>
</comment>
<keyword evidence="2" id="KW-1185">Reference proteome</keyword>
<name>A0A6L6XT84_9ACTN</name>
<dbReference type="RefSeq" id="WP_157343476.1">
    <property type="nucleotide sequence ID" value="NZ_WSEK01000004.1"/>
</dbReference>
<reference evidence="1 2" key="1">
    <citation type="submission" date="2019-12" db="EMBL/GenBank/DDBJ databases">
        <authorList>
            <person name="Huq M.A."/>
        </authorList>
    </citation>
    <scope>NUCLEOTIDE SEQUENCE [LARGE SCALE GENOMIC DNA]</scope>
    <source>
        <strain evidence="1 2">MAH-18</strain>
    </source>
</reference>
<evidence type="ECO:0000313" key="1">
    <source>
        <dbReference type="EMBL" id="MVQ50420.1"/>
    </source>
</evidence>
<protein>
    <recommendedName>
        <fullName evidence="3">Sulfotransferase family protein</fullName>
    </recommendedName>
</protein>
<dbReference type="Proteomes" id="UP000473525">
    <property type="component" value="Unassembled WGS sequence"/>
</dbReference>
<evidence type="ECO:0000313" key="2">
    <source>
        <dbReference type="Proteomes" id="UP000473525"/>
    </source>
</evidence>
<dbReference type="Gene3D" id="3.40.50.300">
    <property type="entry name" value="P-loop containing nucleotide triphosphate hydrolases"/>
    <property type="match status" value="1"/>
</dbReference>
<gene>
    <name evidence="1" type="ORF">GON03_14635</name>
</gene>
<accession>A0A6L6XT84</accession>
<proteinExistence type="predicted"/>
<dbReference type="EMBL" id="WSEK01000004">
    <property type="protein sequence ID" value="MVQ50420.1"/>
    <property type="molecule type" value="Genomic_DNA"/>
</dbReference>